<gene>
    <name evidence="3" type="ORF">ESB13_12320</name>
</gene>
<keyword evidence="1" id="KW-0175">Coiled coil</keyword>
<reference evidence="3 4" key="1">
    <citation type="submission" date="2019-01" db="EMBL/GenBank/DDBJ databases">
        <title>Filimonas sp. strain TTM-71.</title>
        <authorList>
            <person name="Chen W.-M."/>
        </authorList>
    </citation>
    <scope>NUCLEOTIDE SEQUENCE [LARGE SCALE GENOMIC DNA]</scope>
    <source>
        <strain evidence="3 4">TTM-71</strain>
    </source>
</reference>
<dbReference type="OrthoDB" id="655527at2"/>
<evidence type="ECO:0008006" key="5">
    <source>
        <dbReference type="Google" id="ProtNLM"/>
    </source>
</evidence>
<dbReference type="Proteomes" id="UP000290545">
    <property type="component" value="Unassembled WGS sequence"/>
</dbReference>
<evidence type="ECO:0000313" key="3">
    <source>
        <dbReference type="EMBL" id="RXK82907.1"/>
    </source>
</evidence>
<feature type="signal peptide" evidence="2">
    <location>
        <begin position="1"/>
        <end position="19"/>
    </location>
</feature>
<sequence length="381" mass="41317">MKKMIGLLFMIILSSYSFCQETLQTVAERGNTFLVPQAEGVSLGVGRSMASGQSSFLGWRHNSGAPYGYIDTYDGGAPFVLQPFTGRVGIGATMPNETLQIGNSNNGYNHKIAIPGMYNFENLKIGQFGNGASAIEFVNHVDMLSSYGIKLTTDVDDALGFQIKYAPVVSSYSQLVYRPGLILTSDGNVGIGTTSPNNTQGWQKVLDLHGDVNAKLLVTSNSVKTGIFSHNIWGAAAGRIGTESAHPLYLMAGYGNDAVAILPNGNVGIGSKEPGSYKLAVEGTIGARKIKVTQEAWADYVFDSSYQLPSLSHVETFIKENKHLPEIPSAAEVKKDGLDLGDNQVVLLKKIEELTLYIIQQNKKMEQMEKRMTEMEAKQSK</sequence>
<keyword evidence="2" id="KW-0732">Signal</keyword>
<accession>A0A4Q1D5L1</accession>
<evidence type="ECO:0000256" key="1">
    <source>
        <dbReference type="SAM" id="Coils"/>
    </source>
</evidence>
<organism evidence="3 4">
    <name type="scientific">Filimonas effusa</name>
    <dbReference type="NCBI Taxonomy" id="2508721"/>
    <lineage>
        <taxon>Bacteria</taxon>
        <taxon>Pseudomonadati</taxon>
        <taxon>Bacteroidota</taxon>
        <taxon>Chitinophagia</taxon>
        <taxon>Chitinophagales</taxon>
        <taxon>Chitinophagaceae</taxon>
        <taxon>Filimonas</taxon>
    </lineage>
</organism>
<feature type="coiled-coil region" evidence="1">
    <location>
        <begin position="351"/>
        <end position="378"/>
    </location>
</feature>
<dbReference type="AlphaFoldDB" id="A0A4Q1D5L1"/>
<dbReference type="EMBL" id="SDHZ01000002">
    <property type="protein sequence ID" value="RXK82907.1"/>
    <property type="molecule type" value="Genomic_DNA"/>
</dbReference>
<feature type="chain" id="PRO_5020236671" description="Peptidase S74 domain-containing protein" evidence="2">
    <location>
        <begin position="20"/>
        <end position="381"/>
    </location>
</feature>
<name>A0A4Q1D5L1_9BACT</name>
<comment type="caution">
    <text evidence="3">The sequence shown here is derived from an EMBL/GenBank/DDBJ whole genome shotgun (WGS) entry which is preliminary data.</text>
</comment>
<protein>
    <recommendedName>
        <fullName evidence="5">Peptidase S74 domain-containing protein</fullName>
    </recommendedName>
</protein>
<proteinExistence type="predicted"/>
<keyword evidence="4" id="KW-1185">Reference proteome</keyword>
<dbReference type="RefSeq" id="WP_129003695.1">
    <property type="nucleotide sequence ID" value="NZ_SDHZ01000002.1"/>
</dbReference>
<evidence type="ECO:0000313" key="4">
    <source>
        <dbReference type="Proteomes" id="UP000290545"/>
    </source>
</evidence>
<evidence type="ECO:0000256" key="2">
    <source>
        <dbReference type="SAM" id="SignalP"/>
    </source>
</evidence>